<sequence length="565" mass="58460">MASSPNTVMSRINARRCMAGAATALLARHSGKCSILPSRLCITRPPTPAKSASNEFGRCVALPLPLLLLLQPSQAAATGLPASNDSEDHIEGCTPPPVRESPRPPSYESSFGCAPAPAPAPIAPTTSRLEDVRSLVFGDPSSPPAAPTESTLTFLRRAQFVLEELLCFQWAQPTLHWLPALVPVGLTPEQLHSTATAVELLLASLPAAPPSTEALEAAMGRIFMARQEVALRAAGCSDAKDAVERLPALTDEVLAAASNTPRHPSQPQLLQARAQGHQPSLLRSVEAAAAEPINAGGLQDASVALHGEGGPFLAPLHVTVRPLQGPPHVHGYDLEVVFVFEYEPQGDGVQAVRSHTEAILEDAVAEIGAEAEADHEAGELEGADTVGSAAWIESTVSAVSVRAARSLVATMEALVGAMAAALAQLHDLGFMASDNKPANFLPGARGGRGLLTDSEAVDPCGPHEVLPGSGLHTTYYAAPEQKGHDGGSPRRCQASDVFTLGSSAVLLLEGAAAAAQRHGLSEVSDLLQDTDGLGARLYGVAAACLGSMTERPTAAEVAAILRAAA</sequence>
<name>A0A150G6E8_GONPE</name>
<keyword evidence="3" id="KW-1185">Reference proteome</keyword>
<reference evidence="3" key="1">
    <citation type="journal article" date="2016" name="Nat. Commun.">
        <title>The Gonium pectorale genome demonstrates co-option of cell cycle regulation during the evolution of multicellularity.</title>
        <authorList>
            <person name="Hanschen E.R."/>
            <person name="Marriage T.N."/>
            <person name="Ferris P.J."/>
            <person name="Hamaji T."/>
            <person name="Toyoda A."/>
            <person name="Fujiyama A."/>
            <person name="Neme R."/>
            <person name="Noguchi H."/>
            <person name="Minakuchi Y."/>
            <person name="Suzuki M."/>
            <person name="Kawai-Toyooka H."/>
            <person name="Smith D.R."/>
            <person name="Sparks H."/>
            <person name="Anderson J."/>
            <person name="Bakaric R."/>
            <person name="Luria V."/>
            <person name="Karger A."/>
            <person name="Kirschner M.W."/>
            <person name="Durand P.M."/>
            <person name="Michod R.E."/>
            <person name="Nozaki H."/>
            <person name="Olson B.J."/>
        </authorList>
    </citation>
    <scope>NUCLEOTIDE SEQUENCE [LARGE SCALE GENOMIC DNA]</scope>
    <source>
        <strain evidence="3">NIES-2863</strain>
    </source>
</reference>
<proteinExistence type="predicted"/>
<feature type="compositionally biased region" description="Pro residues" evidence="1">
    <location>
        <begin position="94"/>
        <end position="105"/>
    </location>
</feature>
<dbReference type="EMBL" id="LSYV01000056">
    <property type="protein sequence ID" value="KXZ45401.1"/>
    <property type="molecule type" value="Genomic_DNA"/>
</dbReference>
<comment type="caution">
    <text evidence="2">The sequence shown here is derived from an EMBL/GenBank/DDBJ whole genome shotgun (WGS) entry which is preliminary data.</text>
</comment>
<feature type="region of interest" description="Disordered" evidence="1">
    <location>
        <begin position="78"/>
        <end position="110"/>
    </location>
</feature>
<dbReference type="SUPFAM" id="SSF56112">
    <property type="entry name" value="Protein kinase-like (PK-like)"/>
    <property type="match status" value="1"/>
</dbReference>
<dbReference type="Gene3D" id="1.10.510.10">
    <property type="entry name" value="Transferase(Phosphotransferase) domain 1"/>
    <property type="match status" value="1"/>
</dbReference>
<gene>
    <name evidence="2" type="ORF">GPECTOR_55g307</name>
</gene>
<dbReference type="AlphaFoldDB" id="A0A150G6E8"/>
<dbReference type="InterPro" id="IPR011009">
    <property type="entry name" value="Kinase-like_dom_sf"/>
</dbReference>
<evidence type="ECO:0000313" key="3">
    <source>
        <dbReference type="Proteomes" id="UP000075714"/>
    </source>
</evidence>
<dbReference type="Proteomes" id="UP000075714">
    <property type="component" value="Unassembled WGS sequence"/>
</dbReference>
<evidence type="ECO:0008006" key="4">
    <source>
        <dbReference type="Google" id="ProtNLM"/>
    </source>
</evidence>
<organism evidence="2 3">
    <name type="scientific">Gonium pectorale</name>
    <name type="common">Green alga</name>
    <dbReference type="NCBI Taxonomy" id="33097"/>
    <lineage>
        <taxon>Eukaryota</taxon>
        <taxon>Viridiplantae</taxon>
        <taxon>Chlorophyta</taxon>
        <taxon>core chlorophytes</taxon>
        <taxon>Chlorophyceae</taxon>
        <taxon>CS clade</taxon>
        <taxon>Chlamydomonadales</taxon>
        <taxon>Volvocaceae</taxon>
        <taxon>Gonium</taxon>
    </lineage>
</organism>
<accession>A0A150G6E8</accession>
<evidence type="ECO:0000256" key="1">
    <source>
        <dbReference type="SAM" id="MobiDB-lite"/>
    </source>
</evidence>
<evidence type="ECO:0000313" key="2">
    <source>
        <dbReference type="EMBL" id="KXZ45401.1"/>
    </source>
</evidence>
<protein>
    <recommendedName>
        <fullName evidence="4">Protein kinase domain-containing protein</fullName>
    </recommendedName>
</protein>